<organism evidence="2">
    <name type="scientific">Anguilla anguilla</name>
    <name type="common">European freshwater eel</name>
    <name type="synonym">Muraena anguilla</name>
    <dbReference type="NCBI Taxonomy" id="7936"/>
    <lineage>
        <taxon>Eukaryota</taxon>
        <taxon>Metazoa</taxon>
        <taxon>Chordata</taxon>
        <taxon>Craniata</taxon>
        <taxon>Vertebrata</taxon>
        <taxon>Euteleostomi</taxon>
        <taxon>Actinopterygii</taxon>
        <taxon>Neopterygii</taxon>
        <taxon>Teleostei</taxon>
        <taxon>Anguilliformes</taxon>
        <taxon>Anguillidae</taxon>
        <taxon>Anguilla</taxon>
    </lineage>
</organism>
<dbReference type="EMBL" id="GBXM01022419">
    <property type="protein sequence ID" value="JAH86158.1"/>
    <property type="molecule type" value="Transcribed_RNA"/>
</dbReference>
<keyword evidence="1" id="KW-0472">Membrane</keyword>
<name>A0A0E9W9I9_ANGAN</name>
<keyword evidence="1" id="KW-1133">Transmembrane helix</keyword>
<dbReference type="AlphaFoldDB" id="A0A0E9W9I9"/>
<accession>A0A0E9W9I9</accession>
<keyword evidence="1" id="KW-0812">Transmembrane</keyword>
<protein>
    <submittedName>
        <fullName evidence="2">Uncharacterized protein</fullName>
    </submittedName>
</protein>
<reference evidence="2" key="1">
    <citation type="submission" date="2014-11" db="EMBL/GenBank/DDBJ databases">
        <authorList>
            <person name="Amaro Gonzalez C."/>
        </authorList>
    </citation>
    <scope>NUCLEOTIDE SEQUENCE</scope>
</reference>
<evidence type="ECO:0000313" key="2">
    <source>
        <dbReference type="EMBL" id="JAH86158.1"/>
    </source>
</evidence>
<proteinExistence type="predicted"/>
<sequence>MCKMWLYSCMQREYALHVQKKLNYRSRHKKDKSHMYLFNYGASVLNYVVIFSFFPLRCKYFVLHYTGMCKDW</sequence>
<feature type="transmembrane region" description="Helical" evidence="1">
    <location>
        <begin position="35"/>
        <end position="54"/>
    </location>
</feature>
<evidence type="ECO:0000256" key="1">
    <source>
        <dbReference type="SAM" id="Phobius"/>
    </source>
</evidence>
<reference evidence="2" key="2">
    <citation type="journal article" date="2015" name="Fish Shellfish Immunol.">
        <title>Early steps in the European eel (Anguilla anguilla)-Vibrio vulnificus interaction in the gills: Role of the RtxA13 toxin.</title>
        <authorList>
            <person name="Callol A."/>
            <person name="Pajuelo D."/>
            <person name="Ebbesson L."/>
            <person name="Teles M."/>
            <person name="MacKenzie S."/>
            <person name="Amaro C."/>
        </authorList>
    </citation>
    <scope>NUCLEOTIDE SEQUENCE</scope>
</reference>